<comment type="caution">
    <text evidence="6">The sequence shown here is derived from an EMBL/GenBank/DDBJ whole genome shotgun (WGS) entry which is preliminary data.</text>
</comment>
<keyword evidence="1" id="KW-0678">Repressor</keyword>
<dbReference type="PANTHER" id="PTHR30146">
    <property type="entry name" value="LACI-RELATED TRANSCRIPTIONAL REPRESSOR"/>
    <property type="match status" value="1"/>
</dbReference>
<dbReference type="Gene3D" id="3.40.50.2300">
    <property type="match status" value="2"/>
</dbReference>
<keyword evidence="4" id="KW-0804">Transcription</keyword>
<dbReference type="InterPro" id="IPR010982">
    <property type="entry name" value="Lambda_DNA-bd_dom_sf"/>
</dbReference>
<accession>A0ABQ5WEA3</accession>
<dbReference type="PROSITE" id="PS50932">
    <property type="entry name" value="HTH_LACI_2"/>
    <property type="match status" value="1"/>
</dbReference>
<dbReference type="Pfam" id="PF13377">
    <property type="entry name" value="Peripla_BP_3"/>
    <property type="match status" value="1"/>
</dbReference>
<evidence type="ECO:0000256" key="2">
    <source>
        <dbReference type="ARBA" id="ARBA00023015"/>
    </source>
</evidence>
<dbReference type="SMART" id="SM00354">
    <property type="entry name" value="HTH_LACI"/>
    <property type="match status" value="1"/>
</dbReference>
<dbReference type="CDD" id="cd01392">
    <property type="entry name" value="HTH_LacI"/>
    <property type="match status" value="1"/>
</dbReference>
<dbReference type="EMBL" id="BSNS01000034">
    <property type="protein sequence ID" value="GLQ58094.1"/>
    <property type="molecule type" value="Genomic_DNA"/>
</dbReference>
<feature type="domain" description="HTH lacI-type" evidence="5">
    <location>
        <begin position="14"/>
        <end position="68"/>
    </location>
</feature>
<dbReference type="InterPro" id="IPR000843">
    <property type="entry name" value="HTH_LacI"/>
</dbReference>
<dbReference type="Gene3D" id="1.10.260.40">
    <property type="entry name" value="lambda repressor-like DNA-binding domains"/>
    <property type="match status" value="1"/>
</dbReference>
<dbReference type="SUPFAM" id="SSF53822">
    <property type="entry name" value="Periplasmic binding protein-like I"/>
    <property type="match status" value="1"/>
</dbReference>
<dbReference type="PANTHER" id="PTHR30146:SF95">
    <property type="entry name" value="RIBOSE OPERON REPRESSOR"/>
    <property type="match status" value="1"/>
</dbReference>
<keyword evidence="3" id="KW-0238">DNA-binding</keyword>
<evidence type="ECO:0000313" key="6">
    <source>
        <dbReference type="EMBL" id="GLQ58094.1"/>
    </source>
</evidence>
<evidence type="ECO:0000256" key="4">
    <source>
        <dbReference type="ARBA" id="ARBA00023163"/>
    </source>
</evidence>
<dbReference type="CDD" id="cd06278">
    <property type="entry name" value="PBP1_LacI-like"/>
    <property type="match status" value="1"/>
</dbReference>
<evidence type="ECO:0000256" key="3">
    <source>
        <dbReference type="ARBA" id="ARBA00023125"/>
    </source>
</evidence>
<dbReference type="Proteomes" id="UP001156691">
    <property type="component" value="Unassembled WGS sequence"/>
</dbReference>
<reference evidence="7" key="1">
    <citation type="journal article" date="2019" name="Int. J. Syst. Evol. Microbiol.">
        <title>The Global Catalogue of Microorganisms (GCM) 10K type strain sequencing project: providing services to taxonomists for standard genome sequencing and annotation.</title>
        <authorList>
            <consortium name="The Broad Institute Genomics Platform"/>
            <consortium name="The Broad Institute Genome Sequencing Center for Infectious Disease"/>
            <person name="Wu L."/>
            <person name="Ma J."/>
        </authorList>
    </citation>
    <scope>NUCLEOTIDE SEQUENCE [LARGE SCALE GENOMIC DNA]</scope>
    <source>
        <strain evidence="7">NBRC 112416</strain>
    </source>
</reference>
<organism evidence="6 7">
    <name type="scientific">Devosia nitrariae</name>
    <dbReference type="NCBI Taxonomy" id="2071872"/>
    <lineage>
        <taxon>Bacteria</taxon>
        <taxon>Pseudomonadati</taxon>
        <taxon>Pseudomonadota</taxon>
        <taxon>Alphaproteobacteria</taxon>
        <taxon>Hyphomicrobiales</taxon>
        <taxon>Devosiaceae</taxon>
        <taxon>Devosia</taxon>
    </lineage>
</organism>
<dbReference type="Pfam" id="PF00356">
    <property type="entry name" value="LacI"/>
    <property type="match status" value="1"/>
</dbReference>
<gene>
    <name evidence="6" type="ORF">GCM10010862_53530</name>
</gene>
<dbReference type="SUPFAM" id="SSF47413">
    <property type="entry name" value="lambda repressor-like DNA-binding domains"/>
    <property type="match status" value="1"/>
</dbReference>
<proteinExistence type="predicted"/>
<evidence type="ECO:0000313" key="7">
    <source>
        <dbReference type="Proteomes" id="UP001156691"/>
    </source>
</evidence>
<evidence type="ECO:0000259" key="5">
    <source>
        <dbReference type="PROSITE" id="PS50932"/>
    </source>
</evidence>
<protein>
    <submittedName>
        <fullName evidence="6">LacI family transcriptional regulator</fullName>
    </submittedName>
</protein>
<dbReference type="InterPro" id="IPR046335">
    <property type="entry name" value="LacI/GalR-like_sensor"/>
</dbReference>
<name>A0ABQ5WEA3_9HYPH</name>
<dbReference type="InterPro" id="IPR028082">
    <property type="entry name" value="Peripla_BP_I"/>
</dbReference>
<evidence type="ECO:0000256" key="1">
    <source>
        <dbReference type="ARBA" id="ARBA00022491"/>
    </source>
</evidence>
<keyword evidence="7" id="KW-1185">Reference proteome</keyword>
<keyword evidence="2" id="KW-0805">Transcription regulation</keyword>
<sequence>MSPKSSPAPRPRRVTALDVARLAGVSRSAVSRTLTEGASVSAETRQKVLSAAEKLGYHRNALVRGMITRRSGIIGVITGGLENPFLAVALERLARRLQREGLKSFIYSGDAESDLQSALPGMIEYRVDGCMFLTNDLSPDTAAKYVGLGIPLVLVFSPGISTTSGDPVAPIGSVSVDSFEISRRMGHLMADGGCRRLAYLSGHPDSTSNRLRHEGFQQGLSERGAILSSVATGNFVYTDALRGARRLLSSAEPIDAIYCGNDLMAMAALDVARGELGFAVPHQLAVAGFDDIQLAGGAAYDLTTVRQPVSTMIDLAADLLLEYIELPTSPSRKIVVDAELVRRGSTR</sequence>